<gene>
    <name evidence="3" type="ORF">RM590_25985</name>
</gene>
<feature type="transmembrane region" description="Helical" evidence="2">
    <location>
        <begin position="121"/>
        <end position="141"/>
    </location>
</feature>
<feature type="compositionally biased region" description="Pro residues" evidence="1">
    <location>
        <begin position="10"/>
        <end position="35"/>
    </location>
</feature>
<dbReference type="RefSeq" id="WP_311707148.1">
    <property type="nucleotide sequence ID" value="NZ_JAVREL010000017.1"/>
</dbReference>
<dbReference type="Proteomes" id="UP001183246">
    <property type="component" value="Unassembled WGS sequence"/>
</dbReference>
<organism evidence="3 4">
    <name type="scientific">Streptomyces litchfieldiae</name>
    <dbReference type="NCBI Taxonomy" id="3075543"/>
    <lineage>
        <taxon>Bacteria</taxon>
        <taxon>Bacillati</taxon>
        <taxon>Actinomycetota</taxon>
        <taxon>Actinomycetes</taxon>
        <taxon>Kitasatosporales</taxon>
        <taxon>Streptomycetaceae</taxon>
        <taxon>Streptomyces</taxon>
    </lineage>
</organism>
<protein>
    <recommendedName>
        <fullName evidence="5">Tetratricopeptide repeat protein</fullName>
    </recommendedName>
</protein>
<comment type="caution">
    <text evidence="3">The sequence shown here is derived from an EMBL/GenBank/DDBJ whole genome shotgun (WGS) entry which is preliminary data.</text>
</comment>
<dbReference type="InterPro" id="IPR011990">
    <property type="entry name" value="TPR-like_helical_dom_sf"/>
</dbReference>
<keyword evidence="2" id="KW-1133">Transmembrane helix</keyword>
<evidence type="ECO:0000313" key="3">
    <source>
        <dbReference type="EMBL" id="MDT0346012.1"/>
    </source>
</evidence>
<dbReference type="EMBL" id="JAVREL010000017">
    <property type="protein sequence ID" value="MDT0346012.1"/>
    <property type="molecule type" value="Genomic_DNA"/>
</dbReference>
<evidence type="ECO:0000313" key="4">
    <source>
        <dbReference type="Proteomes" id="UP001183246"/>
    </source>
</evidence>
<evidence type="ECO:0000256" key="2">
    <source>
        <dbReference type="SAM" id="Phobius"/>
    </source>
</evidence>
<keyword evidence="4" id="KW-1185">Reference proteome</keyword>
<name>A0ABU2MWI9_9ACTN</name>
<reference evidence="4" key="1">
    <citation type="submission" date="2023-07" db="EMBL/GenBank/DDBJ databases">
        <title>30 novel species of actinomycetes from the DSMZ collection.</title>
        <authorList>
            <person name="Nouioui I."/>
        </authorList>
    </citation>
    <scope>NUCLEOTIDE SEQUENCE [LARGE SCALE GENOMIC DNA]</scope>
    <source>
        <strain evidence="4">DSM 44938</strain>
    </source>
</reference>
<feature type="transmembrane region" description="Helical" evidence="2">
    <location>
        <begin position="39"/>
        <end position="59"/>
    </location>
</feature>
<feature type="region of interest" description="Disordered" evidence="1">
    <location>
        <begin position="1"/>
        <end position="35"/>
    </location>
</feature>
<evidence type="ECO:0000256" key="1">
    <source>
        <dbReference type="SAM" id="MobiDB-lite"/>
    </source>
</evidence>
<accession>A0ABU2MWI9</accession>
<keyword evidence="2" id="KW-0812">Transmembrane</keyword>
<feature type="transmembrane region" description="Helical" evidence="2">
    <location>
        <begin position="90"/>
        <end position="109"/>
    </location>
</feature>
<feature type="transmembrane region" description="Helical" evidence="2">
    <location>
        <begin position="66"/>
        <end position="84"/>
    </location>
</feature>
<evidence type="ECO:0008006" key="5">
    <source>
        <dbReference type="Google" id="ProtNLM"/>
    </source>
</evidence>
<proteinExistence type="predicted"/>
<sequence length="534" mass="56823">MTVPGDDRPSYPPPPSFPPPPSPPPSPSPPVPPPPRDPLTAAIAALLNLSGLGLGYLYLRRWRRAIPSWLATGVLLFVALPVSADGISGAWGVLYAVCLVAAAVDGWRLGRPETPATTVPWIPLTTGVLLLALPAAGVVWFDGAQQRALERELEERLAVADQRVEEANGQFFGESEDSYRAALAEYLRVRGDHPDTDAAGEVPGRLDSLYEGATAARGGEDVCAGLAPLRFFQELPEEYDDSEAERLAGRAGEDLPAPLHDCGLARIDLDDMTGAEESLGELLENHGESEYATGLPGELGDRQRAAMNGIGGDAPCDALAELRGLNTLFGQLPGSEFGQLADDGGEPIPEGLYQCGTSQFLAGQYAEAETSLTDLVENHPDHRRVDRAQDILIAGQIAVEYPAAGESLPPEPGTTGGAPVTLEILNDSPNELEVLYTGPRTGSQTADACDGCSVYPTDPGDTSCSENRDYPTVTLELPAGDYHFLHRSLDDSTRVLAETEVLEEGYIYTICSYVTEDDLLFPDFGDLDGDGTDV</sequence>
<keyword evidence="2" id="KW-0472">Membrane</keyword>
<dbReference type="Gene3D" id="1.25.40.10">
    <property type="entry name" value="Tetratricopeptide repeat domain"/>
    <property type="match status" value="1"/>
</dbReference>